<feature type="region of interest" description="Disordered" evidence="1">
    <location>
        <begin position="63"/>
        <end position="89"/>
    </location>
</feature>
<sequence length="89" mass="10063">MTKSDGYKNKERIVFNSLSKENTEESSAGYKHVTKETYSEGDNISYYTIISADKHSLELKIQRESETQSSDGGTSNSTQYLEQIVKLSK</sequence>
<name>A0A8J6PH30_9FLAO</name>
<proteinExistence type="predicted"/>
<feature type="compositionally biased region" description="Polar residues" evidence="1">
    <location>
        <begin position="67"/>
        <end position="81"/>
    </location>
</feature>
<evidence type="ECO:0000256" key="1">
    <source>
        <dbReference type="SAM" id="MobiDB-lite"/>
    </source>
</evidence>
<dbReference type="AlphaFoldDB" id="A0A8J6PH30"/>
<gene>
    <name evidence="2" type="ORF">H9Y05_03320</name>
</gene>
<protein>
    <submittedName>
        <fullName evidence="2">Uncharacterized protein</fullName>
    </submittedName>
</protein>
<dbReference type="Proteomes" id="UP000652681">
    <property type="component" value="Unassembled WGS sequence"/>
</dbReference>
<dbReference type="EMBL" id="JACVEL010000002">
    <property type="protein sequence ID" value="MBC9811496.1"/>
    <property type="molecule type" value="Genomic_DNA"/>
</dbReference>
<accession>A0A8J6PH30</accession>
<keyword evidence="3" id="KW-1185">Reference proteome</keyword>
<reference evidence="2" key="1">
    <citation type="submission" date="2020-09" db="EMBL/GenBank/DDBJ databases">
        <title>Taishania pollutisoli gen. nov., sp. nov., Isolated from Tetrabromobisphenol A-Contaminated Soil.</title>
        <authorList>
            <person name="Chen Q."/>
        </authorList>
    </citation>
    <scope>NUCLEOTIDE SEQUENCE</scope>
    <source>
        <strain evidence="2">CZZ-1</strain>
    </source>
</reference>
<evidence type="ECO:0000313" key="3">
    <source>
        <dbReference type="Proteomes" id="UP000652681"/>
    </source>
</evidence>
<comment type="caution">
    <text evidence="2">The sequence shown here is derived from an EMBL/GenBank/DDBJ whole genome shotgun (WGS) entry which is preliminary data.</text>
</comment>
<dbReference type="RefSeq" id="WP_216713508.1">
    <property type="nucleotide sequence ID" value="NZ_JACVEL010000002.1"/>
</dbReference>
<organism evidence="2 3">
    <name type="scientific">Taishania pollutisoli</name>
    <dbReference type="NCBI Taxonomy" id="2766479"/>
    <lineage>
        <taxon>Bacteria</taxon>
        <taxon>Pseudomonadati</taxon>
        <taxon>Bacteroidota</taxon>
        <taxon>Flavobacteriia</taxon>
        <taxon>Flavobacteriales</taxon>
        <taxon>Crocinitomicaceae</taxon>
        <taxon>Taishania</taxon>
    </lineage>
</organism>
<evidence type="ECO:0000313" key="2">
    <source>
        <dbReference type="EMBL" id="MBC9811496.1"/>
    </source>
</evidence>